<dbReference type="InterPro" id="IPR036397">
    <property type="entry name" value="RNaseH_sf"/>
</dbReference>
<feature type="region of interest" description="Disordered" evidence="4">
    <location>
        <begin position="398"/>
        <end position="419"/>
    </location>
</feature>
<dbReference type="InterPro" id="IPR004875">
    <property type="entry name" value="DDE_SF_endonuclease_dom"/>
</dbReference>
<dbReference type="PANTHER" id="PTHR19303:SF74">
    <property type="entry name" value="POGO TRANSPOSABLE ELEMENT WITH KRAB DOMAIN"/>
    <property type="match status" value="1"/>
</dbReference>
<dbReference type="RefSeq" id="XP_030753030.1">
    <property type="nucleotide sequence ID" value="XM_030897170.1"/>
</dbReference>
<dbReference type="Pfam" id="PF03184">
    <property type="entry name" value="DDE_1"/>
    <property type="match status" value="1"/>
</dbReference>
<accession>A0A6J2XQA1</accession>
<dbReference type="OrthoDB" id="10031330at2759"/>
<dbReference type="Proteomes" id="UP000504635">
    <property type="component" value="Unplaced"/>
</dbReference>
<dbReference type="GO" id="GO:0005634">
    <property type="term" value="C:nucleus"/>
    <property type="evidence" value="ECO:0007669"/>
    <property type="project" value="UniProtKB-SubCell"/>
</dbReference>
<dbReference type="GO" id="GO:0003677">
    <property type="term" value="F:DNA binding"/>
    <property type="evidence" value="ECO:0007669"/>
    <property type="project" value="UniProtKB-KW"/>
</dbReference>
<dbReference type="InterPro" id="IPR009057">
    <property type="entry name" value="Homeodomain-like_sf"/>
</dbReference>
<dbReference type="GeneID" id="115880050"/>
<keyword evidence="6" id="KW-1185">Reference proteome</keyword>
<dbReference type="AlphaFoldDB" id="A0A6J2XQA1"/>
<dbReference type="PANTHER" id="PTHR19303">
    <property type="entry name" value="TRANSPOSON"/>
    <property type="match status" value="1"/>
</dbReference>
<sequence length="814" mass="93344">MGSKQKLQMATKKILRYPESSMTNALSAVRNGMPVKTASKTFNVPKTTLLYKFKGINPESRKMGPATMFSKAEEDLLVTWIISMARNGFPITKEMFLSSASKLAKELKKNFKNNNMPGRKWYKSFLGRHPEISLRTPQNLTMSRASVKKIQIRRWFFEVYEFLEADNLTTVLSDPTRIFNADESAFFLNPKGNKVLTSKGDKTVYATVNSNEKECLTVLLNGNAAGTLAPPMIIFRYKRIPSDLSASVPRHWGIGVSENGWMTSDTFYSYMTNVFYPWAKENVTFPIIFFVDGHSSHLSYHLSRFCSENQIILVALYPNATHLLQPMDVAVFRTLKSGWKEQVSAWRHQNQHEILRRRDFAPLLEAAIKDRVTPEILQNGFKKCGLFPWDPEVVSNFFPENDDQPNSPRNSPKQSEDDVQATNIDSLAFMESFIDQKVLESFEEHSFEEQWSGRIEDKSLFEIWKKMKQSCGFTTRTIENTIKEAEILFEDDISYELINENNNRDPVCNNETIGNVILTAENSESPTITNDIPHTPLSLSGCPDLDDNIELPDFSSQEPNCNSEIVKQSPPNSKTKIKILDMKIITPIKSNLSFLQNPKSPMKCSVELVNTATGPNVPSPFKRALFWPEPKPVTNKKSKEKIPSVVTSQMWQEYSKKKSEEKAKLEASKLERKRKLEAKKKESNNKIKKKVVVNTKKRSVQIDESGASDEDNVPLSKIRENLTMEKPKPLDYVVVKYYGKYFPGKVTETRNKEYLVSAMVQCGRTSGWRWPDIEDQIWYDEQDVVMMIQQPKPKNSRGIFFVEEMKEFTEFTEN</sequence>
<comment type="subcellular location">
    <subcellularLocation>
        <location evidence="1">Nucleus</location>
    </subcellularLocation>
</comment>
<evidence type="ECO:0000259" key="5">
    <source>
        <dbReference type="PROSITE" id="PS51253"/>
    </source>
</evidence>
<dbReference type="Gene3D" id="3.30.420.10">
    <property type="entry name" value="Ribonuclease H-like superfamily/Ribonuclease H"/>
    <property type="match status" value="1"/>
</dbReference>
<evidence type="ECO:0000256" key="2">
    <source>
        <dbReference type="ARBA" id="ARBA00023125"/>
    </source>
</evidence>
<feature type="compositionally biased region" description="Polar residues" evidence="4">
    <location>
        <begin position="404"/>
        <end position="413"/>
    </location>
</feature>
<gene>
    <name evidence="7" type="primary">LOC115880050</name>
</gene>
<protein>
    <submittedName>
        <fullName evidence="7">Uncharacterized protein LOC115880050 isoform X1</fullName>
    </submittedName>
</protein>
<proteinExistence type="predicted"/>
<dbReference type="InterPro" id="IPR006600">
    <property type="entry name" value="HTH_CenpB_DNA-bd_dom"/>
</dbReference>
<evidence type="ECO:0000256" key="1">
    <source>
        <dbReference type="ARBA" id="ARBA00004123"/>
    </source>
</evidence>
<evidence type="ECO:0000256" key="3">
    <source>
        <dbReference type="ARBA" id="ARBA00023242"/>
    </source>
</evidence>
<dbReference type="KEGG" id="soy:115880050"/>
<dbReference type="InterPro" id="IPR050863">
    <property type="entry name" value="CenT-Element_Derived"/>
</dbReference>
<name>A0A6J2XQA1_SITOR</name>
<keyword evidence="3" id="KW-0539">Nucleus</keyword>
<dbReference type="SUPFAM" id="SSF46689">
    <property type="entry name" value="Homeodomain-like"/>
    <property type="match status" value="1"/>
</dbReference>
<dbReference type="Pfam" id="PF03221">
    <property type="entry name" value="HTH_Tnp_Tc5"/>
    <property type="match status" value="1"/>
</dbReference>
<dbReference type="Pfam" id="PF05225">
    <property type="entry name" value="HTH_psq"/>
    <property type="match status" value="1"/>
</dbReference>
<evidence type="ECO:0000256" key="4">
    <source>
        <dbReference type="SAM" id="MobiDB-lite"/>
    </source>
</evidence>
<evidence type="ECO:0000313" key="7">
    <source>
        <dbReference type="RefSeq" id="XP_030753030.1"/>
    </source>
</evidence>
<dbReference type="InParanoid" id="A0A6J2XQA1"/>
<dbReference type="InterPro" id="IPR007889">
    <property type="entry name" value="HTH_Psq"/>
</dbReference>
<reference evidence="7" key="1">
    <citation type="submission" date="2025-08" db="UniProtKB">
        <authorList>
            <consortium name="RefSeq"/>
        </authorList>
    </citation>
    <scope>IDENTIFICATION</scope>
    <source>
        <tissue evidence="7">Gonads</tissue>
    </source>
</reference>
<dbReference type="Gene3D" id="1.10.10.60">
    <property type="entry name" value="Homeodomain-like"/>
    <property type="match status" value="2"/>
</dbReference>
<organism evidence="6 7">
    <name type="scientific">Sitophilus oryzae</name>
    <name type="common">Rice weevil</name>
    <name type="synonym">Curculio oryzae</name>
    <dbReference type="NCBI Taxonomy" id="7048"/>
    <lineage>
        <taxon>Eukaryota</taxon>
        <taxon>Metazoa</taxon>
        <taxon>Ecdysozoa</taxon>
        <taxon>Arthropoda</taxon>
        <taxon>Hexapoda</taxon>
        <taxon>Insecta</taxon>
        <taxon>Pterygota</taxon>
        <taxon>Neoptera</taxon>
        <taxon>Endopterygota</taxon>
        <taxon>Coleoptera</taxon>
        <taxon>Polyphaga</taxon>
        <taxon>Cucujiformia</taxon>
        <taxon>Curculionidae</taxon>
        <taxon>Dryophthorinae</taxon>
        <taxon>Sitophilus</taxon>
    </lineage>
</organism>
<keyword evidence="2" id="KW-0238">DNA-binding</keyword>
<dbReference type="PROSITE" id="PS51253">
    <property type="entry name" value="HTH_CENPB"/>
    <property type="match status" value="1"/>
</dbReference>
<evidence type="ECO:0000313" key="6">
    <source>
        <dbReference type="Proteomes" id="UP000504635"/>
    </source>
</evidence>
<feature type="domain" description="HTH CENPB-type" evidence="5">
    <location>
        <begin position="61"/>
        <end position="135"/>
    </location>
</feature>